<keyword evidence="2" id="KW-0547">Nucleotide-binding</keyword>
<dbReference type="EMBL" id="CP108021">
    <property type="protein sequence ID" value="WUM22341.1"/>
    <property type="molecule type" value="Genomic_DNA"/>
</dbReference>
<name>A0AAU4K8G9_9NOCA</name>
<dbReference type="Gene3D" id="3.40.50.300">
    <property type="entry name" value="P-loop containing nucleotide triphosphate hydrolases"/>
    <property type="match status" value="1"/>
</dbReference>
<dbReference type="SUPFAM" id="SSF52540">
    <property type="entry name" value="P-loop containing nucleoside triphosphate hydrolases"/>
    <property type="match status" value="1"/>
</dbReference>
<protein>
    <submittedName>
        <fullName evidence="5">Metal ABC transporter ATP-binding protein</fullName>
    </submittedName>
</protein>
<evidence type="ECO:0000256" key="1">
    <source>
        <dbReference type="ARBA" id="ARBA00022448"/>
    </source>
</evidence>
<dbReference type="InterPro" id="IPR003439">
    <property type="entry name" value="ABC_transporter-like_ATP-bd"/>
</dbReference>
<accession>A0AAU4K8G9</accession>
<dbReference type="PANTHER" id="PTHR42734">
    <property type="entry name" value="METAL TRANSPORT SYSTEM ATP-BINDING PROTEIN TM_0124-RELATED"/>
    <property type="match status" value="1"/>
</dbReference>
<dbReference type="GO" id="GO:0016887">
    <property type="term" value="F:ATP hydrolysis activity"/>
    <property type="evidence" value="ECO:0007669"/>
    <property type="project" value="InterPro"/>
</dbReference>
<evidence type="ECO:0000313" key="5">
    <source>
        <dbReference type="EMBL" id="WUM22341.1"/>
    </source>
</evidence>
<sequence length="266" mass="28872">MTASVPAIDIRGARLRFGDRVLWSDFDLTVAPGEFVAVLGPNGSGKTSLLRTLLGQYRLDAGTISIDGRNGTDRSKIGYVPQQRPHDEGVPLRGRDLVGMGVDGRAWGVGWRNRKARKAAVDLAIDQVDARAFVDAPLGLLSGGEQQRMRVAQALASDPVVLLCDEPLLSLDPANQARVAQLIDRRRRAAATAVVFVTHEINPVLPYVDRVVYLVDGRFRIGTTDEVMNSAVLSELYRTKVDVLRVRDRLVVVGADEAACHGAEAL</sequence>
<evidence type="ECO:0000313" key="6">
    <source>
        <dbReference type="Proteomes" id="UP001432128"/>
    </source>
</evidence>
<dbReference type="InterPro" id="IPR027417">
    <property type="entry name" value="P-loop_NTPase"/>
</dbReference>
<evidence type="ECO:0000259" key="4">
    <source>
        <dbReference type="PROSITE" id="PS50893"/>
    </source>
</evidence>
<keyword evidence="3 5" id="KW-0067">ATP-binding</keyword>
<evidence type="ECO:0000256" key="2">
    <source>
        <dbReference type="ARBA" id="ARBA00022741"/>
    </source>
</evidence>
<dbReference type="AlphaFoldDB" id="A0AAU4K8G9"/>
<dbReference type="InterPro" id="IPR050153">
    <property type="entry name" value="Metal_Ion_Import_ABC"/>
</dbReference>
<dbReference type="SMART" id="SM00382">
    <property type="entry name" value="AAA"/>
    <property type="match status" value="1"/>
</dbReference>
<dbReference type="Pfam" id="PF00005">
    <property type="entry name" value="ABC_tran"/>
    <property type="match status" value="1"/>
</dbReference>
<proteinExistence type="predicted"/>
<evidence type="ECO:0000256" key="3">
    <source>
        <dbReference type="ARBA" id="ARBA00022840"/>
    </source>
</evidence>
<keyword evidence="1" id="KW-0813">Transport</keyword>
<dbReference type="KEGG" id="whr:OG579_09005"/>
<dbReference type="InterPro" id="IPR003593">
    <property type="entry name" value="AAA+_ATPase"/>
</dbReference>
<dbReference type="Proteomes" id="UP001432128">
    <property type="component" value="Chromosome"/>
</dbReference>
<dbReference type="PROSITE" id="PS00211">
    <property type="entry name" value="ABC_TRANSPORTER_1"/>
    <property type="match status" value="1"/>
</dbReference>
<feature type="domain" description="ABC transporter" evidence="4">
    <location>
        <begin position="5"/>
        <end position="241"/>
    </location>
</feature>
<dbReference type="InterPro" id="IPR017871">
    <property type="entry name" value="ABC_transporter-like_CS"/>
</dbReference>
<keyword evidence="6" id="KW-1185">Reference proteome</keyword>
<dbReference type="GO" id="GO:0005524">
    <property type="term" value="F:ATP binding"/>
    <property type="evidence" value="ECO:0007669"/>
    <property type="project" value="UniProtKB-KW"/>
</dbReference>
<reference evidence="5 6" key="1">
    <citation type="submission" date="2022-10" db="EMBL/GenBank/DDBJ databases">
        <title>The complete genomes of actinobacterial strains from the NBC collection.</title>
        <authorList>
            <person name="Joergensen T.S."/>
            <person name="Alvarez Arevalo M."/>
            <person name="Sterndorff E.B."/>
            <person name="Faurdal D."/>
            <person name="Vuksanovic O."/>
            <person name="Mourched A.-S."/>
            <person name="Charusanti P."/>
            <person name="Shaw S."/>
            <person name="Blin K."/>
            <person name="Weber T."/>
        </authorList>
    </citation>
    <scope>NUCLEOTIDE SEQUENCE [LARGE SCALE GENOMIC DNA]</scope>
    <source>
        <strain evidence="5 6">NBC_00319</strain>
    </source>
</reference>
<organism evidence="5 6">
    <name type="scientific">Williamsia herbipolensis</name>
    <dbReference type="NCBI Taxonomy" id="1603258"/>
    <lineage>
        <taxon>Bacteria</taxon>
        <taxon>Bacillati</taxon>
        <taxon>Actinomycetota</taxon>
        <taxon>Actinomycetes</taxon>
        <taxon>Mycobacteriales</taxon>
        <taxon>Nocardiaceae</taxon>
        <taxon>Williamsia</taxon>
    </lineage>
</organism>
<gene>
    <name evidence="5" type="ORF">OG579_09005</name>
</gene>
<dbReference type="PROSITE" id="PS50893">
    <property type="entry name" value="ABC_TRANSPORTER_2"/>
    <property type="match status" value="1"/>
</dbReference>